<dbReference type="InterPro" id="IPR005180">
    <property type="entry name" value="DUF302"/>
</dbReference>
<evidence type="ECO:0000313" key="2">
    <source>
        <dbReference type="EMBL" id="OIQ70776.1"/>
    </source>
</evidence>
<organism evidence="2">
    <name type="scientific">mine drainage metagenome</name>
    <dbReference type="NCBI Taxonomy" id="410659"/>
    <lineage>
        <taxon>unclassified sequences</taxon>
        <taxon>metagenomes</taxon>
        <taxon>ecological metagenomes</taxon>
    </lineage>
</organism>
<reference evidence="2" key="1">
    <citation type="submission" date="2016-10" db="EMBL/GenBank/DDBJ databases">
        <title>Sequence of Gallionella enrichment culture.</title>
        <authorList>
            <person name="Poehlein A."/>
            <person name="Muehling M."/>
            <person name="Daniel R."/>
        </authorList>
    </citation>
    <scope>NUCLEOTIDE SEQUENCE</scope>
</reference>
<gene>
    <name evidence="2" type="ORF">GALL_476090</name>
</gene>
<dbReference type="SUPFAM" id="SSF103247">
    <property type="entry name" value="TT1751-like"/>
    <property type="match status" value="1"/>
</dbReference>
<feature type="domain" description="DUF302" evidence="1">
    <location>
        <begin position="93"/>
        <end position="150"/>
    </location>
</feature>
<accession>A0A1J5PJ00</accession>
<evidence type="ECO:0000259" key="1">
    <source>
        <dbReference type="Pfam" id="PF03625"/>
    </source>
</evidence>
<name>A0A1J5PJ00_9ZZZZ</name>
<protein>
    <recommendedName>
        <fullName evidence="1">DUF302 domain-containing protein</fullName>
    </recommendedName>
</protein>
<dbReference type="AlphaFoldDB" id="A0A1J5PJ00"/>
<sequence>MGFVRNLLALVGLLAVLAAGYVVWTFRGFDPQAPMVYWQMAQSLAATGNAADATVWKRKVADGLSFSDVDQSIQSVALADNIKGVGDLPLGDQVTAMQGKPWRKLKIYLYCNPLTAAKMVDYSQAYSAYLPCRVALVEDKQGKLWLYTLNMDMMIHGGKPLPPDLLKEAEQVRTTMLDILTKGASGEF</sequence>
<dbReference type="InterPro" id="IPR035923">
    <property type="entry name" value="TT1751-like_sf"/>
</dbReference>
<proteinExistence type="predicted"/>
<dbReference type="Pfam" id="PF03625">
    <property type="entry name" value="DUF302"/>
    <property type="match status" value="1"/>
</dbReference>
<dbReference type="CDD" id="cd14797">
    <property type="entry name" value="DUF302"/>
    <property type="match status" value="1"/>
</dbReference>
<comment type="caution">
    <text evidence="2">The sequence shown here is derived from an EMBL/GenBank/DDBJ whole genome shotgun (WGS) entry which is preliminary data.</text>
</comment>
<dbReference type="EMBL" id="MLJW01004033">
    <property type="protein sequence ID" value="OIQ70776.1"/>
    <property type="molecule type" value="Genomic_DNA"/>
</dbReference>
<dbReference type="Gene3D" id="3.30.310.70">
    <property type="entry name" value="TT1751-like domain"/>
    <property type="match status" value="1"/>
</dbReference>